<dbReference type="SUPFAM" id="SSF52980">
    <property type="entry name" value="Restriction endonuclease-like"/>
    <property type="match status" value="1"/>
</dbReference>
<comment type="caution">
    <text evidence="2">The sequence shown here is derived from an EMBL/GenBank/DDBJ whole genome shotgun (WGS) entry which is preliminary data.</text>
</comment>
<dbReference type="InterPro" id="IPR011604">
    <property type="entry name" value="PDDEXK-like_dom_sf"/>
</dbReference>
<dbReference type="InterPro" id="IPR011335">
    <property type="entry name" value="Restrct_endonuc-II-like"/>
</dbReference>
<name>G5IDB7_9FIRM</name>
<evidence type="ECO:0000313" key="3">
    <source>
        <dbReference type="Proteomes" id="UP000005384"/>
    </source>
</evidence>
<dbReference type="Gene3D" id="3.90.320.10">
    <property type="match status" value="1"/>
</dbReference>
<evidence type="ECO:0000313" key="2">
    <source>
        <dbReference type="EMBL" id="EHI60499.1"/>
    </source>
</evidence>
<accession>G5IDB7</accession>
<keyword evidence="3" id="KW-1185">Reference proteome</keyword>
<dbReference type="GO" id="GO:0016787">
    <property type="term" value="F:hydrolase activity"/>
    <property type="evidence" value="ECO:0007669"/>
    <property type="project" value="UniProtKB-KW"/>
</dbReference>
<reference evidence="2 3" key="1">
    <citation type="submission" date="2011-08" db="EMBL/GenBank/DDBJ databases">
        <title>The Genome Sequence of Clostridium hathewayi WAL-18680.</title>
        <authorList>
            <consortium name="The Broad Institute Genome Sequencing Platform"/>
            <person name="Earl A."/>
            <person name="Ward D."/>
            <person name="Feldgarden M."/>
            <person name="Gevers D."/>
            <person name="Finegold S.M."/>
            <person name="Summanen P.H."/>
            <person name="Molitoris D.R."/>
            <person name="Song M."/>
            <person name="Daigneault M."/>
            <person name="Allen-Vercoe E."/>
            <person name="Young S.K."/>
            <person name="Zeng Q."/>
            <person name="Gargeya S."/>
            <person name="Fitzgerald M."/>
            <person name="Haas B."/>
            <person name="Abouelleil A."/>
            <person name="Alvarado L."/>
            <person name="Arachchi H.M."/>
            <person name="Berlin A."/>
            <person name="Brown A."/>
            <person name="Chapman S.B."/>
            <person name="Chen Z."/>
            <person name="Dunbar C."/>
            <person name="Freedman E."/>
            <person name="Gearin G."/>
            <person name="Gellesch M."/>
            <person name="Goldberg J."/>
            <person name="Griggs A."/>
            <person name="Gujja S."/>
            <person name="Heiman D."/>
            <person name="Howarth C."/>
            <person name="Larson L."/>
            <person name="Lui A."/>
            <person name="MacDonald P.J.P."/>
            <person name="Montmayeur A."/>
            <person name="Murphy C."/>
            <person name="Neiman D."/>
            <person name="Pearson M."/>
            <person name="Priest M."/>
            <person name="Roberts A."/>
            <person name="Saif S."/>
            <person name="Shea T."/>
            <person name="Shenoy N."/>
            <person name="Sisk P."/>
            <person name="Stolte C."/>
            <person name="Sykes S."/>
            <person name="Wortman J."/>
            <person name="Nusbaum C."/>
            <person name="Birren B."/>
        </authorList>
    </citation>
    <scope>NUCLEOTIDE SEQUENCE [LARGE SCALE GENOMIC DNA]</scope>
    <source>
        <strain evidence="2 3">WAL-18680</strain>
    </source>
</reference>
<gene>
    <name evidence="2" type="ORF">HMPREF9473_01494</name>
</gene>
<dbReference type="Proteomes" id="UP000005384">
    <property type="component" value="Unassembled WGS sequence"/>
</dbReference>
<sequence length="67" mass="7917">DAYLEEEQGLILIDYKTDKVSPGQEDYLVKRYKSQLDYYQRALEQMTGKLVAERLIYSITLQKEIVL</sequence>
<protein>
    <recommendedName>
        <fullName evidence="4">PD-(D/E)XK endonuclease-like domain-containing protein</fullName>
    </recommendedName>
</protein>
<dbReference type="HOGENOM" id="CLU_2799997_0_0_9"/>
<evidence type="ECO:0000256" key="1">
    <source>
        <dbReference type="ARBA" id="ARBA00022801"/>
    </source>
</evidence>
<dbReference type="RefSeq" id="WP_006779480.1">
    <property type="nucleotide sequence ID" value="NZ_JH379027.1"/>
</dbReference>
<proteinExistence type="predicted"/>
<feature type="non-terminal residue" evidence="2">
    <location>
        <position position="1"/>
    </location>
</feature>
<dbReference type="AlphaFoldDB" id="G5IDB7"/>
<dbReference type="EMBL" id="ADLN01000017">
    <property type="protein sequence ID" value="EHI60499.1"/>
    <property type="molecule type" value="Genomic_DNA"/>
</dbReference>
<keyword evidence="1" id="KW-0378">Hydrolase</keyword>
<organism evidence="2 3">
    <name type="scientific">Hungatella hathewayi WAL-18680</name>
    <dbReference type="NCBI Taxonomy" id="742737"/>
    <lineage>
        <taxon>Bacteria</taxon>
        <taxon>Bacillati</taxon>
        <taxon>Bacillota</taxon>
        <taxon>Clostridia</taxon>
        <taxon>Lachnospirales</taxon>
        <taxon>Lachnospiraceae</taxon>
        <taxon>Hungatella</taxon>
    </lineage>
</organism>
<evidence type="ECO:0008006" key="4">
    <source>
        <dbReference type="Google" id="ProtNLM"/>
    </source>
</evidence>